<feature type="domain" description="ATP-grasp" evidence="3">
    <location>
        <begin position="187"/>
        <end position="399"/>
    </location>
</feature>
<keyword evidence="2" id="KW-0812">Transmembrane</keyword>
<dbReference type="PROSITE" id="PS50975">
    <property type="entry name" value="ATP_GRASP"/>
    <property type="match status" value="1"/>
</dbReference>
<keyword evidence="5" id="KW-1185">Reference proteome</keyword>
<dbReference type="InterPro" id="IPR011761">
    <property type="entry name" value="ATP-grasp"/>
</dbReference>
<protein>
    <recommendedName>
        <fullName evidence="3">ATP-grasp domain-containing protein</fullName>
    </recommendedName>
</protein>
<dbReference type="Gene3D" id="3.30.470.20">
    <property type="entry name" value="ATP-grasp fold, B domain"/>
    <property type="match status" value="1"/>
</dbReference>
<name>A0A1V6SM23_9EURO</name>
<evidence type="ECO:0000256" key="1">
    <source>
        <dbReference type="PROSITE-ProRule" id="PRU00409"/>
    </source>
</evidence>
<evidence type="ECO:0000313" key="4">
    <source>
        <dbReference type="EMBL" id="OQE14613.1"/>
    </source>
</evidence>
<dbReference type="AlphaFoldDB" id="A0A1V6SM23"/>
<gene>
    <name evidence="4" type="ORF">PENSTE_c034G09674</name>
</gene>
<dbReference type="GO" id="GO:0005524">
    <property type="term" value="F:ATP binding"/>
    <property type="evidence" value="ECO:0007669"/>
    <property type="project" value="UniProtKB-UniRule"/>
</dbReference>
<dbReference type="SUPFAM" id="SSF56059">
    <property type="entry name" value="Glutathione synthetase ATP-binding domain-like"/>
    <property type="match status" value="1"/>
</dbReference>
<accession>A0A1V6SM23</accession>
<organism evidence="4 5">
    <name type="scientific">Penicillium steckii</name>
    <dbReference type="NCBI Taxonomy" id="303698"/>
    <lineage>
        <taxon>Eukaryota</taxon>
        <taxon>Fungi</taxon>
        <taxon>Dikarya</taxon>
        <taxon>Ascomycota</taxon>
        <taxon>Pezizomycotina</taxon>
        <taxon>Eurotiomycetes</taxon>
        <taxon>Eurotiomycetidae</taxon>
        <taxon>Eurotiales</taxon>
        <taxon>Aspergillaceae</taxon>
        <taxon>Penicillium</taxon>
    </lineage>
</organism>
<comment type="caution">
    <text evidence="4">The sequence shown here is derived from an EMBL/GenBank/DDBJ whole genome shotgun (WGS) entry which is preliminary data.</text>
</comment>
<sequence>MEAHQPFFHQHVPKNALLILLSLLCLPISGLLTLVAILHNYHHDNQKSSKNIRNDNVGSKTILVTGVSMTKGLVIARLLGKHTHHHIIAADLEPVPFTSPGRYCRFISEFTRLNVSRNCGTDEYTENLLKLMMKKKVDLWISCSSVVNAVEDGRVMKLAKKAMGPGFRAMQFDEDVVTKLHEKDALMDYLADIGCLVPESYRCTSADEVEKVINVSSGNDKDHNREAKSFILKPVGVDDKARAQMMTLLPFPGDKKNDLKAYLSSLNISASRPFLLQQHIQGYEYCTHSLVIDGKVKAFVSCPSSDLLMHYEALPQESVLNKKMLQFTQHVAEQEGSGFSGHLSFDFIAQGKGEKIQIYPIECNPRAHTAVVLFNDTPAMAAQYLTCFDAGQQASQDIIFPRKSTTNTYWIGHDLVALALAPCLTLLCQEENITEVLKALKTFWDHLLYWHDGTFDSTDPLPFLVLYHIYWPTQFFKCLLTGQKWSRINVSTTKIFEI</sequence>
<dbReference type="Proteomes" id="UP000191285">
    <property type="component" value="Unassembled WGS sequence"/>
</dbReference>
<evidence type="ECO:0000259" key="3">
    <source>
        <dbReference type="PROSITE" id="PS50975"/>
    </source>
</evidence>
<dbReference type="GO" id="GO:0046872">
    <property type="term" value="F:metal ion binding"/>
    <property type="evidence" value="ECO:0007669"/>
    <property type="project" value="InterPro"/>
</dbReference>
<keyword evidence="2" id="KW-0472">Membrane</keyword>
<keyword evidence="2" id="KW-1133">Transmembrane helix</keyword>
<dbReference type="EMBL" id="MLKD01000034">
    <property type="protein sequence ID" value="OQE14613.1"/>
    <property type="molecule type" value="Genomic_DNA"/>
</dbReference>
<evidence type="ECO:0000256" key="2">
    <source>
        <dbReference type="SAM" id="Phobius"/>
    </source>
</evidence>
<evidence type="ECO:0000313" key="5">
    <source>
        <dbReference type="Proteomes" id="UP000191285"/>
    </source>
</evidence>
<dbReference type="OrthoDB" id="186626at2759"/>
<dbReference type="STRING" id="303698.A0A1V6SM23"/>
<keyword evidence="1" id="KW-0067">ATP-binding</keyword>
<reference evidence="5" key="1">
    <citation type="journal article" date="2017" name="Nat. Microbiol.">
        <title>Global analysis of biosynthetic gene clusters reveals vast potential of secondary metabolite production in Penicillium species.</title>
        <authorList>
            <person name="Nielsen J.C."/>
            <person name="Grijseels S."/>
            <person name="Prigent S."/>
            <person name="Ji B."/>
            <person name="Dainat J."/>
            <person name="Nielsen K.F."/>
            <person name="Frisvad J.C."/>
            <person name="Workman M."/>
            <person name="Nielsen J."/>
        </authorList>
    </citation>
    <scope>NUCLEOTIDE SEQUENCE [LARGE SCALE GENOMIC DNA]</scope>
    <source>
        <strain evidence="5">IBT 24891</strain>
    </source>
</reference>
<proteinExistence type="predicted"/>
<keyword evidence="1" id="KW-0547">Nucleotide-binding</keyword>
<feature type="transmembrane region" description="Helical" evidence="2">
    <location>
        <begin position="16"/>
        <end position="38"/>
    </location>
</feature>